<evidence type="ECO:0000313" key="2">
    <source>
        <dbReference type="EMBL" id="RPA75917.1"/>
    </source>
</evidence>
<sequence length="164" mass="19386">MTRKPPLPSRFERNSNLKSVSIFRSDEVVRRKSIHADLLVNQQTKRKNQRDGGCTDHRYPGNVPDAGTQVPDPDNLANLGRQASLIRKGLNPSFDWTYRRLRHWNGHKLLLVIVLWSVFGRKRHSYFRWNHHIADLHAMETESSMLVERNWRWGRQYPDGERHV</sequence>
<dbReference type="EMBL" id="ML119754">
    <property type="protein sequence ID" value="RPA75917.1"/>
    <property type="molecule type" value="Genomic_DNA"/>
</dbReference>
<feature type="compositionally biased region" description="Basic and acidic residues" evidence="1">
    <location>
        <begin position="49"/>
        <end position="59"/>
    </location>
</feature>
<proteinExistence type="predicted"/>
<gene>
    <name evidence="2" type="ORF">BJ508DRAFT_14543</name>
</gene>
<protein>
    <submittedName>
        <fullName evidence="2">Uncharacterized protein</fullName>
    </submittedName>
</protein>
<name>A0A3N4HRI3_ASCIM</name>
<evidence type="ECO:0000256" key="1">
    <source>
        <dbReference type="SAM" id="MobiDB-lite"/>
    </source>
</evidence>
<organism evidence="2 3">
    <name type="scientific">Ascobolus immersus RN42</name>
    <dbReference type="NCBI Taxonomy" id="1160509"/>
    <lineage>
        <taxon>Eukaryota</taxon>
        <taxon>Fungi</taxon>
        <taxon>Dikarya</taxon>
        <taxon>Ascomycota</taxon>
        <taxon>Pezizomycotina</taxon>
        <taxon>Pezizomycetes</taxon>
        <taxon>Pezizales</taxon>
        <taxon>Ascobolaceae</taxon>
        <taxon>Ascobolus</taxon>
    </lineage>
</organism>
<dbReference type="Proteomes" id="UP000275078">
    <property type="component" value="Unassembled WGS sequence"/>
</dbReference>
<dbReference type="AlphaFoldDB" id="A0A3N4HRI3"/>
<accession>A0A3N4HRI3</accession>
<keyword evidence="3" id="KW-1185">Reference proteome</keyword>
<feature type="region of interest" description="Disordered" evidence="1">
    <location>
        <begin position="43"/>
        <end position="73"/>
    </location>
</feature>
<reference evidence="2 3" key="1">
    <citation type="journal article" date="2018" name="Nat. Ecol. Evol.">
        <title>Pezizomycetes genomes reveal the molecular basis of ectomycorrhizal truffle lifestyle.</title>
        <authorList>
            <person name="Murat C."/>
            <person name="Payen T."/>
            <person name="Noel B."/>
            <person name="Kuo A."/>
            <person name="Morin E."/>
            <person name="Chen J."/>
            <person name="Kohler A."/>
            <person name="Krizsan K."/>
            <person name="Balestrini R."/>
            <person name="Da Silva C."/>
            <person name="Montanini B."/>
            <person name="Hainaut M."/>
            <person name="Levati E."/>
            <person name="Barry K.W."/>
            <person name="Belfiori B."/>
            <person name="Cichocki N."/>
            <person name="Clum A."/>
            <person name="Dockter R.B."/>
            <person name="Fauchery L."/>
            <person name="Guy J."/>
            <person name="Iotti M."/>
            <person name="Le Tacon F."/>
            <person name="Lindquist E.A."/>
            <person name="Lipzen A."/>
            <person name="Malagnac F."/>
            <person name="Mello A."/>
            <person name="Molinier V."/>
            <person name="Miyauchi S."/>
            <person name="Poulain J."/>
            <person name="Riccioni C."/>
            <person name="Rubini A."/>
            <person name="Sitrit Y."/>
            <person name="Splivallo R."/>
            <person name="Traeger S."/>
            <person name="Wang M."/>
            <person name="Zifcakova L."/>
            <person name="Wipf D."/>
            <person name="Zambonelli A."/>
            <person name="Paolocci F."/>
            <person name="Nowrousian M."/>
            <person name="Ottonello S."/>
            <person name="Baldrian P."/>
            <person name="Spatafora J.W."/>
            <person name="Henrissat B."/>
            <person name="Nagy L.G."/>
            <person name="Aury J.M."/>
            <person name="Wincker P."/>
            <person name="Grigoriev I.V."/>
            <person name="Bonfante P."/>
            <person name="Martin F.M."/>
        </authorList>
    </citation>
    <scope>NUCLEOTIDE SEQUENCE [LARGE SCALE GENOMIC DNA]</scope>
    <source>
        <strain evidence="2 3">RN42</strain>
    </source>
</reference>
<evidence type="ECO:0000313" key="3">
    <source>
        <dbReference type="Proteomes" id="UP000275078"/>
    </source>
</evidence>